<accession>A0A371G456</accession>
<name>A0A371G456_MUCPR</name>
<proteinExistence type="predicted"/>
<organism evidence="1 2">
    <name type="scientific">Mucuna pruriens</name>
    <name type="common">Velvet bean</name>
    <name type="synonym">Dolichos pruriens</name>
    <dbReference type="NCBI Taxonomy" id="157652"/>
    <lineage>
        <taxon>Eukaryota</taxon>
        <taxon>Viridiplantae</taxon>
        <taxon>Streptophyta</taxon>
        <taxon>Embryophyta</taxon>
        <taxon>Tracheophyta</taxon>
        <taxon>Spermatophyta</taxon>
        <taxon>Magnoliopsida</taxon>
        <taxon>eudicotyledons</taxon>
        <taxon>Gunneridae</taxon>
        <taxon>Pentapetalae</taxon>
        <taxon>rosids</taxon>
        <taxon>fabids</taxon>
        <taxon>Fabales</taxon>
        <taxon>Fabaceae</taxon>
        <taxon>Papilionoideae</taxon>
        <taxon>50 kb inversion clade</taxon>
        <taxon>NPAAA clade</taxon>
        <taxon>indigoferoid/millettioid clade</taxon>
        <taxon>Phaseoleae</taxon>
        <taxon>Mucuna</taxon>
    </lineage>
</organism>
<protein>
    <submittedName>
        <fullName evidence="1">Uncharacterized protein</fullName>
    </submittedName>
</protein>
<reference evidence="1" key="1">
    <citation type="submission" date="2018-05" db="EMBL/GenBank/DDBJ databases">
        <title>Draft genome of Mucuna pruriens seed.</title>
        <authorList>
            <person name="Nnadi N.E."/>
            <person name="Vos R."/>
            <person name="Hasami M.H."/>
            <person name="Devisetty U.K."/>
            <person name="Aguiy J.C."/>
        </authorList>
    </citation>
    <scope>NUCLEOTIDE SEQUENCE [LARGE SCALE GENOMIC DNA]</scope>
    <source>
        <strain evidence="1">JCA_2017</strain>
    </source>
</reference>
<keyword evidence="2" id="KW-1185">Reference proteome</keyword>
<evidence type="ECO:0000313" key="1">
    <source>
        <dbReference type="EMBL" id="RDX85287.1"/>
    </source>
</evidence>
<dbReference type="AlphaFoldDB" id="A0A371G456"/>
<dbReference type="Proteomes" id="UP000257109">
    <property type="component" value="Unassembled WGS sequence"/>
</dbReference>
<evidence type="ECO:0000313" key="2">
    <source>
        <dbReference type="Proteomes" id="UP000257109"/>
    </source>
</evidence>
<feature type="non-terminal residue" evidence="1">
    <location>
        <position position="1"/>
    </location>
</feature>
<dbReference type="EMBL" id="QJKJ01006831">
    <property type="protein sequence ID" value="RDX85287.1"/>
    <property type="molecule type" value="Genomic_DNA"/>
</dbReference>
<sequence>MLMTLTLVGKWHHGFESISKGTIMVETKKGLTQEIAQVKMEKRDRYFPISFKYTTNIVMKVKVND</sequence>
<comment type="caution">
    <text evidence="1">The sequence shown here is derived from an EMBL/GenBank/DDBJ whole genome shotgun (WGS) entry which is preliminary data.</text>
</comment>
<gene>
    <name evidence="1" type="ORF">CR513_33563</name>
</gene>